<proteinExistence type="predicted"/>
<dbReference type="Proteomes" id="UP001054837">
    <property type="component" value="Unassembled WGS sequence"/>
</dbReference>
<protein>
    <submittedName>
        <fullName evidence="2">Uncharacterized protein</fullName>
    </submittedName>
</protein>
<gene>
    <name evidence="2" type="ORF">CDAR_63091</name>
</gene>
<organism evidence="2 3">
    <name type="scientific">Caerostris darwini</name>
    <dbReference type="NCBI Taxonomy" id="1538125"/>
    <lineage>
        <taxon>Eukaryota</taxon>
        <taxon>Metazoa</taxon>
        <taxon>Ecdysozoa</taxon>
        <taxon>Arthropoda</taxon>
        <taxon>Chelicerata</taxon>
        <taxon>Arachnida</taxon>
        <taxon>Araneae</taxon>
        <taxon>Araneomorphae</taxon>
        <taxon>Entelegynae</taxon>
        <taxon>Araneoidea</taxon>
        <taxon>Araneidae</taxon>
        <taxon>Caerostris</taxon>
    </lineage>
</organism>
<name>A0AAV4UFE4_9ARAC</name>
<feature type="compositionally biased region" description="Polar residues" evidence="1">
    <location>
        <begin position="1"/>
        <end position="13"/>
    </location>
</feature>
<evidence type="ECO:0000313" key="2">
    <source>
        <dbReference type="EMBL" id="GIY56488.1"/>
    </source>
</evidence>
<evidence type="ECO:0000313" key="3">
    <source>
        <dbReference type="Proteomes" id="UP001054837"/>
    </source>
</evidence>
<keyword evidence="3" id="KW-1185">Reference proteome</keyword>
<dbReference type="EMBL" id="BPLQ01011198">
    <property type="protein sequence ID" value="GIY56488.1"/>
    <property type="molecule type" value="Genomic_DNA"/>
</dbReference>
<comment type="caution">
    <text evidence="2">The sequence shown here is derived from an EMBL/GenBank/DDBJ whole genome shotgun (WGS) entry which is preliminary data.</text>
</comment>
<feature type="region of interest" description="Disordered" evidence="1">
    <location>
        <begin position="1"/>
        <end position="118"/>
    </location>
</feature>
<reference evidence="2 3" key="1">
    <citation type="submission" date="2021-06" db="EMBL/GenBank/DDBJ databases">
        <title>Caerostris darwini draft genome.</title>
        <authorList>
            <person name="Kono N."/>
            <person name="Arakawa K."/>
        </authorList>
    </citation>
    <scope>NUCLEOTIDE SEQUENCE [LARGE SCALE GENOMIC DNA]</scope>
</reference>
<dbReference type="AlphaFoldDB" id="A0AAV4UFE4"/>
<accession>A0AAV4UFE4</accession>
<feature type="compositionally biased region" description="Low complexity" evidence="1">
    <location>
        <begin position="92"/>
        <end position="108"/>
    </location>
</feature>
<evidence type="ECO:0000256" key="1">
    <source>
        <dbReference type="SAM" id="MobiDB-lite"/>
    </source>
</evidence>
<sequence>MLIRSTDSGTCRISTVLPHGFSKRRQQSRRIERFPFRTHPPRNARSPRFETRPLTRQSGSPGERKRKKLVLNPFPEKRGQRERRRKGEHQKQQQQQNSSVLQLQNNQSACEPLFAMDI</sequence>